<dbReference type="Proteomes" id="UP000067422">
    <property type="component" value="Chromosome 2"/>
</dbReference>
<sequence>MTEQIKIPAGWMADRKGRLVKESDIDGYELEMDAFVTKHIKRALEIQALMRTFKQEVYDDCLAFQQLIAEKYNTKVGGKKGGVSFTSFDGKTQIRICVQDRFVLGPELKIAEKLMKECAREWSDNSRDELKAIIHGLFETDKEGSISVSKIMDFRRTYKNVSEDPRWIQSMKAIDDALKVVGSKSYLNFKERNQEGKYLNIPLDISKL</sequence>
<keyword evidence="2" id="KW-1185">Reference proteome</keyword>
<accession>A0ABM5Y6G6</accession>
<name>A0ABM5Y6G6_VIBHA</name>
<evidence type="ECO:0000313" key="2">
    <source>
        <dbReference type="Proteomes" id="UP000067422"/>
    </source>
</evidence>
<gene>
    <name evidence="1" type="ORF">AL538_27140</name>
</gene>
<proteinExistence type="predicted"/>
<dbReference type="RefSeq" id="WP_061066639.1">
    <property type="nucleotide sequence ID" value="NZ_CP014039.2"/>
</dbReference>
<organism evidence="1 2">
    <name type="scientific">Vibrio harveyi</name>
    <name type="common">Beneckea harveyi</name>
    <dbReference type="NCBI Taxonomy" id="669"/>
    <lineage>
        <taxon>Bacteria</taxon>
        <taxon>Pseudomonadati</taxon>
        <taxon>Pseudomonadota</taxon>
        <taxon>Gammaproteobacteria</taxon>
        <taxon>Vibrionales</taxon>
        <taxon>Vibrionaceae</taxon>
        <taxon>Vibrio</taxon>
    </lineage>
</organism>
<dbReference type="EMBL" id="CP014039">
    <property type="protein sequence ID" value="AMG01331.1"/>
    <property type="molecule type" value="Genomic_DNA"/>
</dbReference>
<protein>
    <submittedName>
        <fullName evidence="1">DUF3164 domain-containing protein</fullName>
    </submittedName>
</protein>
<dbReference type="InterPro" id="IPR021505">
    <property type="entry name" value="Phage_B3_Orf6"/>
</dbReference>
<dbReference type="Pfam" id="PF11363">
    <property type="entry name" value="DUF3164"/>
    <property type="match status" value="1"/>
</dbReference>
<reference evidence="1" key="1">
    <citation type="submission" date="2018-01" db="EMBL/GenBank/DDBJ databases">
        <title>FDA dAtabase for Regulatory Grade micrObial Sequences (FDA-ARGOS): Supporting development and validation of Infectious Disease Dx tests.</title>
        <authorList>
            <person name="Hoffmann M."/>
            <person name="Allard M."/>
            <person name="Evans P."/>
            <person name="Brown E."/>
            <person name="Tallon L."/>
            <person name="Sadzewicz L."/>
            <person name="Sengamalay N."/>
            <person name="Ott S."/>
            <person name="Godinez A."/>
            <person name="Nagaraj S."/>
            <person name="Vyas G."/>
            <person name="Aluvathingal J."/>
            <person name="Nadendla S."/>
            <person name="Geyer C."/>
            <person name="Sichtig H."/>
        </authorList>
    </citation>
    <scope>NUCLEOTIDE SEQUENCE</scope>
    <source>
        <strain evidence="1">FDAARGOS_107</strain>
    </source>
</reference>
<evidence type="ECO:0000313" key="1">
    <source>
        <dbReference type="EMBL" id="AMG01331.1"/>
    </source>
</evidence>